<dbReference type="AlphaFoldDB" id="A0A875SDF2"/>
<evidence type="ECO:0000313" key="4">
    <source>
        <dbReference type="Proteomes" id="UP000662931"/>
    </source>
</evidence>
<sequence>MNKKTVFVTLLVALSLTHALFLIFNKNGLYSSEQVMKRRDFSIQLSHGLKKCTDRYTFPQILDARYRTENPRINLYLNSSTKPSDMNTAIKNAFLLDRDGLATSYPIDIYLADGIIYGLAKSGSKESMRLSQEISPRKIIDTKGRYVTPGLVEAHSHVGICTQPELHGVNDMFELMSPVTPFIRTLDAFNVGDPAIKLISYGGVTSSLVLPSANVISGEGFVFKMLVPPSLSAEEMLVEYNPKEISPNFDNHRQRWMKLACGENPKKRFVSNASAPKSRMGLGFLVRDTLTRAQKLKDSQDSWCNAVEQGLPPNSLEFPESVELSLLVDLLRGKVRTNAHCYETFDIETLLRHGREFGFEITAIHHALDAYKIPKIIKEQPNNITVVTFASEWGFKKEAFQGSVFGPKILNENEIPVALHTDHPAEGGHDLVLQAQRAHNFGLPAEKAFAAVTGTSAKLLGLDNRIGYLRKGYDADVVIWDRHPLQMGASPLKVFIDGVPVLDTPIKNNKDLEYSPDSMKEVTPEMKDFQCLEGSESFIVRGITKSLVSEQPKENNEPYELVVNNGTIICFKKNCTSFYDRIVSSCDKVLELQNGYISPGGTALSSTHGLMEMPSETTTGDGDIMDFIKDGVLDDFSDPDRVLLAHDGLQFESAHLKRAHNSGVLKIITPPFRSEGKKFLTGVSTCFRSSASGLEDIIKENVALHFTVGDMGKQALLPTVSSEILMLRKLLLDNSEKKNIYGQVFRGELPLAIHANNKDVILQLIQMKKQLGDIYMIIVGGIESHLIADKLAASDIPIILSPWRCQRRFWDERRCLTGLHQTPTIIGVLKRAGVRFGIAVDDDKLVRFLFDEAGMAASRSNISDAEAVRAISTDIDNIFNVSTSNTLDFIVTEGSPVKFGSNIAAIVHSGILTNIYPELEPAFEISENM</sequence>
<feature type="domain" description="Amidohydrolase 3" evidence="2">
    <location>
        <begin position="412"/>
        <end position="501"/>
    </location>
</feature>
<dbReference type="InterPro" id="IPR011059">
    <property type="entry name" value="Metal-dep_hydrolase_composite"/>
</dbReference>
<reference evidence="3" key="1">
    <citation type="submission" date="2020-10" db="EMBL/GenBank/DDBJ databases">
        <authorList>
            <person name="Roach M.J.R."/>
        </authorList>
    </citation>
    <scope>NUCLEOTIDE SEQUENCE</scope>
    <source>
        <strain evidence="3">CBS 1945</strain>
    </source>
</reference>
<dbReference type="OrthoDB" id="5595695at2759"/>
<dbReference type="RefSeq" id="XP_038780974.1">
    <property type="nucleotide sequence ID" value="XM_038925046.1"/>
</dbReference>
<organism evidence="3 4">
    <name type="scientific">Eeniella nana</name>
    <name type="common">Yeast</name>
    <name type="synonym">Brettanomyces nanus</name>
    <dbReference type="NCBI Taxonomy" id="13502"/>
    <lineage>
        <taxon>Eukaryota</taxon>
        <taxon>Fungi</taxon>
        <taxon>Dikarya</taxon>
        <taxon>Ascomycota</taxon>
        <taxon>Saccharomycotina</taxon>
        <taxon>Pichiomycetes</taxon>
        <taxon>Pichiales</taxon>
        <taxon>Pichiaceae</taxon>
        <taxon>Brettanomyces</taxon>
    </lineage>
</organism>
<dbReference type="PANTHER" id="PTHR43668">
    <property type="entry name" value="ALLANTOINASE"/>
    <property type="match status" value="1"/>
</dbReference>
<protein>
    <recommendedName>
        <fullName evidence="2">Amidohydrolase 3 domain-containing protein</fullName>
    </recommendedName>
</protein>
<dbReference type="Proteomes" id="UP000662931">
    <property type="component" value="Chromosome 4"/>
</dbReference>
<dbReference type="Gene3D" id="3.20.20.140">
    <property type="entry name" value="Metal-dependent hydrolases"/>
    <property type="match status" value="2"/>
</dbReference>
<feature type="signal peptide" evidence="1">
    <location>
        <begin position="1"/>
        <end position="19"/>
    </location>
</feature>
<proteinExistence type="predicted"/>
<gene>
    <name evidence="3" type="ORF">FOA43_004823</name>
</gene>
<dbReference type="SUPFAM" id="SSF51338">
    <property type="entry name" value="Composite domain of metallo-dependent hydrolases"/>
    <property type="match status" value="1"/>
</dbReference>
<dbReference type="GeneID" id="62198223"/>
<dbReference type="InterPro" id="IPR013108">
    <property type="entry name" value="Amidohydro_3"/>
</dbReference>
<keyword evidence="1" id="KW-0732">Signal</keyword>
<dbReference type="GO" id="GO:0006145">
    <property type="term" value="P:purine nucleobase catabolic process"/>
    <property type="evidence" value="ECO:0007669"/>
    <property type="project" value="TreeGrafter"/>
</dbReference>
<dbReference type="GO" id="GO:0004038">
    <property type="term" value="F:allantoinase activity"/>
    <property type="evidence" value="ECO:0007669"/>
    <property type="project" value="TreeGrafter"/>
</dbReference>
<feature type="chain" id="PRO_5034819471" description="Amidohydrolase 3 domain-containing protein" evidence="1">
    <location>
        <begin position="20"/>
        <end position="929"/>
    </location>
</feature>
<evidence type="ECO:0000256" key="1">
    <source>
        <dbReference type="SAM" id="SignalP"/>
    </source>
</evidence>
<dbReference type="InterPro" id="IPR050138">
    <property type="entry name" value="DHOase/Allantoinase_Hydrolase"/>
</dbReference>
<dbReference type="KEGG" id="bnn:FOA43_004823"/>
<name>A0A875SDF2_EENNA</name>
<dbReference type="InterPro" id="IPR032466">
    <property type="entry name" value="Metal_Hydrolase"/>
</dbReference>
<accession>A0A875SDF2</accession>
<keyword evidence="4" id="KW-1185">Reference proteome</keyword>
<dbReference type="SUPFAM" id="SSF51556">
    <property type="entry name" value="Metallo-dependent hydrolases"/>
    <property type="match status" value="1"/>
</dbReference>
<dbReference type="PANTHER" id="PTHR43668:SF5">
    <property type="entry name" value="AMIDOHYDROLASE 3 DOMAIN-CONTAINING PROTEIN"/>
    <property type="match status" value="1"/>
</dbReference>
<dbReference type="EMBL" id="CP064815">
    <property type="protein sequence ID" value="QPG77409.1"/>
    <property type="molecule type" value="Genomic_DNA"/>
</dbReference>
<dbReference type="GO" id="GO:0005737">
    <property type="term" value="C:cytoplasm"/>
    <property type="evidence" value="ECO:0007669"/>
    <property type="project" value="TreeGrafter"/>
</dbReference>
<evidence type="ECO:0000259" key="2">
    <source>
        <dbReference type="Pfam" id="PF07969"/>
    </source>
</evidence>
<evidence type="ECO:0000313" key="3">
    <source>
        <dbReference type="EMBL" id="QPG77409.1"/>
    </source>
</evidence>
<dbReference type="Pfam" id="PF07969">
    <property type="entry name" value="Amidohydro_3"/>
    <property type="match status" value="1"/>
</dbReference>